<dbReference type="GeneID" id="94426569"/>
<evidence type="ECO:0000256" key="5">
    <source>
        <dbReference type="ARBA" id="ARBA00022729"/>
    </source>
</evidence>
<dbReference type="RefSeq" id="XP_067924668.1">
    <property type="nucleotide sequence ID" value="XM_068063358.1"/>
</dbReference>
<evidence type="ECO:0000313" key="10">
    <source>
        <dbReference type="EMBL" id="PHJ22991.1"/>
    </source>
</evidence>
<evidence type="ECO:0000256" key="4">
    <source>
        <dbReference type="ARBA" id="ARBA00022692"/>
    </source>
</evidence>
<keyword evidence="4 9" id="KW-0812">Transmembrane</keyword>
<reference evidence="10 11" key="1">
    <citation type="journal article" date="2017" name="Int. J. Parasitol.">
        <title>The genome of the protozoan parasite Cystoisospora suis and a reverse vaccinology approach to identify vaccine candidates.</title>
        <authorList>
            <person name="Palmieri N."/>
            <person name="Shrestha A."/>
            <person name="Ruttkowski B."/>
            <person name="Beck T."/>
            <person name="Vogl C."/>
            <person name="Tomley F."/>
            <person name="Blake D.P."/>
            <person name="Joachim A."/>
        </authorList>
    </citation>
    <scope>NUCLEOTIDE SEQUENCE [LARGE SCALE GENOMIC DNA]</scope>
    <source>
        <strain evidence="10 11">Wien I</strain>
    </source>
</reference>
<gene>
    <name evidence="10" type="ORF">CSUI_003160</name>
</gene>
<organism evidence="10 11">
    <name type="scientific">Cystoisospora suis</name>
    <dbReference type="NCBI Taxonomy" id="483139"/>
    <lineage>
        <taxon>Eukaryota</taxon>
        <taxon>Sar</taxon>
        <taxon>Alveolata</taxon>
        <taxon>Apicomplexa</taxon>
        <taxon>Conoidasida</taxon>
        <taxon>Coccidia</taxon>
        <taxon>Eucoccidiorida</taxon>
        <taxon>Eimeriorina</taxon>
        <taxon>Sarcocystidae</taxon>
        <taxon>Cystoisospora</taxon>
    </lineage>
</organism>
<evidence type="ECO:0000313" key="11">
    <source>
        <dbReference type="Proteomes" id="UP000221165"/>
    </source>
</evidence>
<comment type="similarity">
    <text evidence="3 9">Belongs to the KISH family.</text>
</comment>
<keyword evidence="11" id="KW-1185">Reference proteome</keyword>
<evidence type="ECO:0000256" key="3">
    <source>
        <dbReference type="ARBA" id="ARBA00008961"/>
    </source>
</evidence>
<proteinExistence type="inferred from homology"/>
<evidence type="ECO:0000256" key="8">
    <source>
        <dbReference type="ARBA" id="ARBA00023136"/>
    </source>
</evidence>
<keyword evidence="5" id="KW-0732">Signal</keyword>
<keyword evidence="7" id="KW-0333">Golgi apparatus</keyword>
<feature type="transmembrane region" description="Helical" evidence="9">
    <location>
        <begin position="53"/>
        <end position="71"/>
    </location>
</feature>
<dbReference type="GO" id="GO:0000139">
    <property type="term" value="C:Golgi membrane"/>
    <property type="evidence" value="ECO:0007669"/>
    <property type="project" value="UniProtKB-SubCell"/>
</dbReference>
<comment type="function">
    <text evidence="1 9">Involved in the early part of the secretory pathway.</text>
</comment>
<keyword evidence="6 9" id="KW-1133">Transmembrane helix</keyword>
<protein>
    <recommendedName>
        <fullName evidence="9">Protein kish</fullName>
    </recommendedName>
</protein>
<dbReference type="PANTHER" id="PTHR13229">
    <property type="entry name" value="PROTEIN KISH-A"/>
    <property type="match status" value="1"/>
</dbReference>
<comment type="caution">
    <text evidence="10">The sequence shown here is derived from an EMBL/GenBank/DDBJ whole genome shotgun (WGS) entry which is preliminary data.</text>
</comment>
<evidence type="ECO:0000256" key="1">
    <source>
        <dbReference type="ARBA" id="ARBA00002154"/>
    </source>
</evidence>
<comment type="subcellular location">
    <subcellularLocation>
        <location evidence="2">Golgi apparatus membrane</location>
        <topology evidence="2">Single-pass type I membrane protein</topology>
    </subcellularLocation>
</comment>
<dbReference type="OrthoDB" id="10034655at2759"/>
<evidence type="ECO:0000256" key="2">
    <source>
        <dbReference type="ARBA" id="ARBA00004614"/>
    </source>
</evidence>
<dbReference type="Proteomes" id="UP000221165">
    <property type="component" value="Unassembled WGS sequence"/>
</dbReference>
<dbReference type="InterPro" id="IPR051523">
    <property type="entry name" value="KISH_domain"/>
</dbReference>
<evidence type="ECO:0000256" key="9">
    <source>
        <dbReference type="RuleBase" id="RU910717"/>
    </source>
</evidence>
<dbReference type="Pfam" id="PF06842">
    <property type="entry name" value="DUF1242"/>
    <property type="match status" value="1"/>
</dbReference>
<evidence type="ECO:0000256" key="6">
    <source>
        <dbReference type="ARBA" id="ARBA00022989"/>
    </source>
</evidence>
<keyword evidence="8 9" id="KW-0472">Membrane</keyword>
<sequence>MSALFNFQSMLTVVLLAICTCSYLRPRFPSLIDNKQPGFKGVLGKFAVVGDRLSGYVSLACVVMAFTNLFLR</sequence>
<dbReference type="EMBL" id="MIGC01001371">
    <property type="protein sequence ID" value="PHJ22991.1"/>
    <property type="molecule type" value="Genomic_DNA"/>
</dbReference>
<accession>A0A2C6KG30</accession>
<dbReference type="AlphaFoldDB" id="A0A2C6KG30"/>
<dbReference type="InterPro" id="IPR009653">
    <property type="entry name" value="Ksh1"/>
</dbReference>
<name>A0A2C6KG30_9APIC</name>
<evidence type="ECO:0000256" key="7">
    <source>
        <dbReference type="ARBA" id="ARBA00023034"/>
    </source>
</evidence>
<dbReference type="VEuPathDB" id="ToxoDB:CSUI_003160"/>